<organism evidence="1 2">
    <name type="scientific">Lactuca virosa</name>
    <dbReference type="NCBI Taxonomy" id="75947"/>
    <lineage>
        <taxon>Eukaryota</taxon>
        <taxon>Viridiplantae</taxon>
        <taxon>Streptophyta</taxon>
        <taxon>Embryophyta</taxon>
        <taxon>Tracheophyta</taxon>
        <taxon>Spermatophyta</taxon>
        <taxon>Magnoliopsida</taxon>
        <taxon>eudicotyledons</taxon>
        <taxon>Gunneridae</taxon>
        <taxon>Pentapetalae</taxon>
        <taxon>asterids</taxon>
        <taxon>campanulids</taxon>
        <taxon>Asterales</taxon>
        <taxon>Asteraceae</taxon>
        <taxon>Cichorioideae</taxon>
        <taxon>Cichorieae</taxon>
        <taxon>Lactucinae</taxon>
        <taxon>Lactuca</taxon>
    </lineage>
</organism>
<reference evidence="1 2" key="1">
    <citation type="submission" date="2022-01" db="EMBL/GenBank/DDBJ databases">
        <authorList>
            <person name="Xiong W."/>
            <person name="Schranz E."/>
        </authorList>
    </citation>
    <scope>NUCLEOTIDE SEQUENCE [LARGE SCALE GENOMIC DNA]</scope>
</reference>
<evidence type="ECO:0000313" key="2">
    <source>
        <dbReference type="Proteomes" id="UP001157418"/>
    </source>
</evidence>
<sequence>MLQPPATVLGDSAIPIPSFCQCCQESTHPYQFPYITGFHVHFLSYFIAQTPTNKFREAEKIKKKRQKQSVWVSQSVKCEEE</sequence>
<comment type="caution">
    <text evidence="1">The sequence shown here is derived from an EMBL/GenBank/DDBJ whole genome shotgun (WGS) entry which is preliminary data.</text>
</comment>
<gene>
    <name evidence="1" type="ORF">LVIROSA_LOCUS37080</name>
</gene>
<evidence type="ECO:0000313" key="1">
    <source>
        <dbReference type="EMBL" id="CAH1451738.1"/>
    </source>
</evidence>
<accession>A0AAU9PPE4</accession>
<protein>
    <submittedName>
        <fullName evidence="1">Uncharacterized protein</fullName>
    </submittedName>
</protein>
<dbReference type="AlphaFoldDB" id="A0AAU9PPE4"/>
<name>A0AAU9PPE4_9ASTR</name>
<dbReference type="Proteomes" id="UP001157418">
    <property type="component" value="Unassembled WGS sequence"/>
</dbReference>
<keyword evidence="2" id="KW-1185">Reference proteome</keyword>
<proteinExistence type="predicted"/>
<dbReference type="EMBL" id="CAKMRJ010005745">
    <property type="protein sequence ID" value="CAH1451738.1"/>
    <property type="molecule type" value="Genomic_DNA"/>
</dbReference>